<dbReference type="PANTHER" id="PTHR43531">
    <property type="entry name" value="PROTEIN ICFG"/>
    <property type="match status" value="1"/>
</dbReference>
<evidence type="ECO:0000256" key="5">
    <source>
        <dbReference type="SAM" id="Coils"/>
    </source>
</evidence>
<dbReference type="SMART" id="SM01358">
    <property type="entry name" value="HBM"/>
    <property type="match status" value="1"/>
</dbReference>
<feature type="region of interest" description="Disordered" evidence="6">
    <location>
        <begin position="616"/>
        <end position="639"/>
    </location>
</feature>
<keyword evidence="11" id="KW-1185">Reference proteome</keyword>
<dbReference type="PROSITE" id="PS50111">
    <property type="entry name" value="CHEMOTAXIS_TRANSDUC_2"/>
    <property type="match status" value="1"/>
</dbReference>
<dbReference type="InterPro" id="IPR003660">
    <property type="entry name" value="HAMP_dom"/>
</dbReference>
<dbReference type="InterPro" id="IPR004089">
    <property type="entry name" value="MCPsignal_dom"/>
</dbReference>
<evidence type="ECO:0000256" key="2">
    <source>
        <dbReference type="ARBA" id="ARBA00023224"/>
    </source>
</evidence>
<proteinExistence type="inferred from homology"/>
<dbReference type="Proteomes" id="UP000193785">
    <property type="component" value="Unassembled WGS sequence"/>
</dbReference>
<evidence type="ECO:0000259" key="8">
    <source>
        <dbReference type="PROSITE" id="PS50111"/>
    </source>
</evidence>
<comment type="similarity">
    <text evidence="3">Belongs to the methyl-accepting chemotaxis (MCP) protein family.</text>
</comment>
<feature type="transmembrane region" description="Helical" evidence="7">
    <location>
        <begin position="280"/>
        <end position="300"/>
    </location>
</feature>
<evidence type="ECO:0000256" key="3">
    <source>
        <dbReference type="ARBA" id="ARBA00029447"/>
    </source>
</evidence>
<dbReference type="PANTHER" id="PTHR43531:SF5">
    <property type="entry name" value="METHYL-ACCEPTING CHEMOTAXIS PROTEIN III"/>
    <property type="match status" value="1"/>
</dbReference>
<keyword evidence="2 4" id="KW-0807">Transducer</keyword>
<accession>A0ABX3URH6</accession>
<evidence type="ECO:0000259" key="9">
    <source>
        <dbReference type="PROSITE" id="PS50885"/>
    </source>
</evidence>
<keyword evidence="1" id="KW-0145">Chemotaxis</keyword>
<name>A0ABX3URH6_9GAMM</name>
<gene>
    <name evidence="10" type="ORF">HA46_11485</name>
</gene>
<dbReference type="InterPro" id="IPR051310">
    <property type="entry name" value="MCP_chemotaxis"/>
</dbReference>
<evidence type="ECO:0000313" key="11">
    <source>
        <dbReference type="Proteomes" id="UP000193785"/>
    </source>
</evidence>
<dbReference type="EMBL" id="MLJJ01000018">
    <property type="protein sequence ID" value="ORM98874.1"/>
    <property type="molecule type" value="Genomic_DNA"/>
</dbReference>
<comment type="caution">
    <text evidence="10">The sequence shown here is derived from an EMBL/GenBank/DDBJ whole genome shotgun (WGS) entry which is preliminary data.</text>
</comment>
<dbReference type="CDD" id="cd06225">
    <property type="entry name" value="HAMP"/>
    <property type="match status" value="1"/>
</dbReference>
<dbReference type="RefSeq" id="WP_084884432.1">
    <property type="nucleotide sequence ID" value="NZ_MLJJ01000018.1"/>
</dbReference>
<dbReference type="PROSITE" id="PS50885">
    <property type="entry name" value="HAMP"/>
    <property type="match status" value="1"/>
</dbReference>
<dbReference type="SMART" id="SM00304">
    <property type="entry name" value="HAMP"/>
    <property type="match status" value="1"/>
</dbReference>
<sequence>MKVMNIFPNLKIGGKLTLGFALVIFASVIIALLAFRCFFSIQENSAKRDIIVDMANTLSDARLNRTLFQYTRDKKYFELNGTAMNKLTVLKDNLEEHVWSAEGDAKVIQLEQNLKRYQDKRASFLAATNSTDSALTELTAIAFPSFAEQLSSRASFVPPETAAAIFSLKSKIDSLSLKLRDYLTKPDEALLNTLIRQLDEIQPLMATAGTSDDALLSELLTAMRQESAAMPALLQKYLQQAHSEKLASDEMTGAAVTLNKTMTDLALYQSEMAGKYIETALWQIGFTTIACIVLSLLVAWQMTRSITRPLKETLSSAQRIAEGDLTSEIASTRSDELGQLMTAVNAMNLSLRTIISRVRDGVNGVARASSEIAAGNIDLSSRTEQQSAAVVETAASMEELTSTVKQNAENAHHASRLATEASHNAGRGGEIIRDVITTMGGISQSSGKIGEIITVINGIAFQTNILALNAAVEAARAGEQGRGFAVVAGEVRNLAQRSSLAAKEIETLIRESLERVNGGTELVNRAGDTMQDIVRSVSQVRDIMGEIAAASDEQNRGITQIAQAMTEMDTTTQQNAALVEESSAAASSLEEQALGLEKTVSVFRLPSSTPAMHQKVADNRNSLKKPASATPAENDWVTF</sequence>
<keyword evidence="5" id="KW-0175">Coiled coil</keyword>
<evidence type="ECO:0000256" key="1">
    <source>
        <dbReference type="ARBA" id="ARBA00022500"/>
    </source>
</evidence>
<keyword evidence="7" id="KW-0472">Membrane</keyword>
<feature type="domain" description="HAMP" evidence="9">
    <location>
        <begin position="304"/>
        <end position="356"/>
    </location>
</feature>
<dbReference type="SMART" id="SM00283">
    <property type="entry name" value="MA"/>
    <property type="match status" value="1"/>
</dbReference>
<dbReference type="InterPro" id="IPR004090">
    <property type="entry name" value="Chemotax_Me-accpt_rcpt"/>
</dbReference>
<feature type="domain" description="Methyl-accepting transducer" evidence="8">
    <location>
        <begin position="361"/>
        <end position="590"/>
    </location>
</feature>
<dbReference type="Pfam" id="PF00015">
    <property type="entry name" value="MCPsignal"/>
    <property type="match status" value="1"/>
</dbReference>
<dbReference type="PRINTS" id="PR00260">
    <property type="entry name" value="CHEMTRNSDUCR"/>
</dbReference>
<dbReference type="Gene3D" id="1.10.287.950">
    <property type="entry name" value="Methyl-accepting chemotaxis protein"/>
    <property type="match status" value="1"/>
</dbReference>
<feature type="transmembrane region" description="Helical" evidence="7">
    <location>
        <begin position="20"/>
        <end position="39"/>
    </location>
</feature>
<keyword evidence="7" id="KW-1133">Transmembrane helix</keyword>
<evidence type="ECO:0000256" key="7">
    <source>
        <dbReference type="SAM" id="Phobius"/>
    </source>
</evidence>
<dbReference type="CDD" id="cd11386">
    <property type="entry name" value="MCP_signal"/>
    <property type="match status" value="1"/>
</dbReference>
<feature type="coiled-coil region" evidence="5">
    <location>
        <begin position="100"/>
        <end position="127"/>
    </location>
</feature>
<evidence type="ECO:0000313" key="10">
    <source>
        <dbReference type="EMBL" id="ORM98874.1"/>
    </source>
</evidence>
<keyword evidence="7" id="KW-0812">Transmembrane</keyword>
<organism evidence="10 11">
    <name type="scientific">Pantoea septica</name>
    <dbReference type="NCBI Taxonomy" id="472695"/>
    <lineage>
        <taxon>Bacteria</taxon>
        <taxon>Pseudomonadati</taxon>
        <taxon>Pseudomonadota</taxon>
        <taxon>Gammaproteobacteria</taxon>
        <taxon>Enterobacterales</taxon>
        <taxon>Erwiniaceae</taxon>
        <taxon>Pantoea</taxon>
    </lineage>
</organism>
<evidence type="ECO:0000256" key="4">
    <source>
        <dbReference type="PROSITE-ProRule" id="PRU00284"/>
    </source>
</evidence>
<dbReference type="SUPFAM" id="SSF58104">
    <property type="entry name" value="Methyl-accepting chemotaxis protein (MCP) signaling domain"/>
    <property type="match status" value="1"/>
</dbReference>
<dbReference type="Pfam" id="PF00672">
    <property type="entry name" value="HAMP"/>
    <property type="match status" value="1"/>
</dbReference>
<reference evidence="10 11" key="1">
    <citation type="journal article" date="2017" name="Antonie Van Leeuwenhoek">
        <title>Phylogenomic resolution of the bacterial genus Pantoea and its relationship with Erwinia and Tatumella.</title>
        <authorList>
            <person name="Palmer M."/>
            <person name="Steenkamp E.T."/>
            <person name="Coetzee M.P."/>
            <person name="Chan W.Y."/>
            <person name="van Zyl E."/>
            <person name="De Maayer P."/>
            <person name="Coutinho T.A."/>
            <person name="Blom J."/>
            <person name="Smits T.H."/>
            <person name="Duffy B."/>
            <person name="Venter S.N."/>
        </authorList>
    </citation>
    <scope>NUCLEOTIDE SEQUENCE [LARGE SCALE GENOMIC DNA]</scope>
    <source>
        <strain evidence="10 11">LMG 5345</strain>
    </source>
</reference>
<protein>
    <submittedName>
        <fullName evidence="10">Methyl-accepting chemotaxis protein</fullName>
    </submittedName>
</protein>
<dbReference type="InterPro" id="IPR032255">
    <property type="entry name" value="HBM"/>
</dbReference>
<evidence type="ECO:0000256" key="6">
    <source>
        <dbReference type="SAM" id="MobiDB-lite"/>
    </source>
</evidence>